<dbReference type="Proteomes" id="UP000030641">
    <property type="component" value="Unassembled WGS sequence"/>
</dbReference>
<keyword evidence="2" id="KW-1185">Reference proteome</keyword>
<dbReference type="InParanoid" id="A0A074YVF7"/>
<evidence type="ECO:0000313" key="1">
    <source>
        <dbReference type="EMBL" id="KEQ98137.1"/>
    </source>
</evidence>
<dbReference type="GeneID" id="25365624"/>
<proteinExistence type="predicted"/>
<dbReference type="HOGENOM" id="CLU_1224543_0_0_1"/>
<accession>A0A074YVF7</accession>
<evidence type="ECO:0000313" key="2">
    <source>
        <dbReference type="Proteomes" id="UP000030641"/>
    </source>
</evidence>
<protein>
    <submittedName>
        <fullName evidence="1">Uncharacterized protein</fullName>
    </submittedName>
</protein>
<dbReference type="AlphaFoldDB" id="A0A074YVF7"/>
<gene>
    <name evidence="1" type="ORF">AUEXF2481DRAFT_36634</name>
</gene>
<sequence length="226" mass="24167">MEIISRTTTLSDVPTSTVTVISTKSIVSSSTATTFTTSAVRTESRRVSRVAACGPAENILSGLDNAELSEACSCIGALPSVEAAMLAVSPSTTTMTAEVWSTVAPRVTESSTQTVSIQSIITVEKAAPSFTQVWGPKAGCDDIGMASAQTFMVATMTEEQVTNICKATCMKQANCVFLYVQSIYPANNFWNCYINTHGFDEEKDLECSKDTSIWGMAKGYSVVDRE</sequence>
<name>A0A074YVF7_AURSE</name>
<organism evidence="1 2">
    <name type="scientific">Aureobasidium subglaciale (strain EXF-2481)</name>
    <name type="common">Aureobasidium pullulans var. subglaciale</name>
    <dbReference type="NCBI Taxonomy" id="1043005"/>
    <lineage>
        <taxon>Eukaryota</taxon>
        <taxon>Fungi</taxon>
        <taxon>Dikarya</taxon>
        <taxon>Ascomycota</taxon>
        <taxon>Pezizomycotina</taxon>
        <taxon>Dothideomycetes</taxon>
        <taxon>Dothideomycetidae</taxon>
        <taxon>Dothideales</taxon>
        <taxon>Saccotheciaceae</taxon>
        <taxon>Aureobasidium</taxon>
    </lineage>
</organism>
<reference evidence="1 2" key="1">
    <citation type="journal article" date="2014" name="BMC Genomics">
        <title>Genome sequencing of four Aureobasidium pullulans varieties: biotechnological potential, stress tolerance, and description of new species.</title>
        <authorList>
            <person name="Gostin Ar C."/>
            <person name="Ohm R.A."/>
            <person name="Kogej T."/>
            <person name="Sonjak S."/>
            <person name="Turk M."/>
            <person name="Zajc J."/>
            <person name="Zalar P."/>
            <person name="Grube M."/>
            <person name="Sun H."/>
            <person name="Han J."/>
            <person name="Sharma A."/>
            <person name="Chiniquy J."/>
            <person name="Ngan C.Y."/>
            <person name="Lipzen A."/>
            <person name="Barry K."/>
            <person name="Grigoriev I.V."/>
            <person name="Gunde-Cimerman N."/>
        </authorList>
    </citation>
    <scope>NUCLEOTIDE SEQUENCE [LARGE SCALE GENOMIC DNA]</scope>
    <source>
        <strain evidence="1 2">EXF-2481</strain>
    </source>
</reference>
<dbReference type="EMBL" id="KL584752">
    <property type="protein sequence ID" value="KEQ98137.1"/>
    <property type="molecule type" value="Genomic_DNA"/>
</dbReference>
<dbReference type="RefSeq" id="XP_013346794.1">
    <property type="nucleotide sequence ID" value="XM_013491340.1"/>
</dbReference>
<dbReference type="OrthoDB" id="3925547at2759"/>